<dbReference type="EMBL" id="AF084104">
    <property type="protein sequence ID" value="AAC62414.1"/>
    <property type="molecule type" value="Genomic_DNA"/>
</dbReference>
<reference evidence="1" key="1">
    <citation type="journal article" date="1999" name="Extremophiles">
        <title>Sequence analysis and functional studies of a chromosomal region of alkaliphilic Bacillus firmus OF4 encoding an ABC-type transporter with similarity of sequence and Na+ exclusion capacity to the Bacillus subtilis NatAB transporter.</title>
        <authorList>
            <person name="Wei Y."/>
            <person name="Guffanti A.A."/>
            <person name="Krulwich T.A."/>
        </authorList>
    </citation>
    <scope>NUCLEOTIDE SEQUENCE</scope>
    <source>
        <strain evidence="1">OF4</strain>
    </source>
</reference>
<accession>O87555</accession>
<sequence>MIFLFVAFFLFNRKGGSALKIITINYHNWEKYRRPLIRFTKRYDKAPKQPIHSYVFHLKKHHIEEAGNSIKIALWEGKIIACSVVVNFGTKLSAVLLAPKYKHTHIQRSLIESSMQDLGVMYKKIKYNDEAGIKMALQSGLVCFTYIHESDGQVYLWFGGGHWHSDDISEKEA</sequence>
<name>O87555_CYTFI</name>
<evidence type="ECO:0008006" key="2">
    <source>
        <dbReference type="Google" id="ProtNLM"/>
    </source>
</evidence>
<organism evidence="1">
    <name type="scientific">Cytobacillus firmus</name>
    <name type="common">Bacillus firmus</name>
    <dbReference type="NCBI Taxonomy" id="1399"/>
    <lineage>
        <taxon>Bacteria</taxon>
        <taxon>Bacillati</taxon>
        <taxon>Bacillota</taxon>
        <taxon>Bacilli</taxon>
        <taxon>Bacillales</taxon>
        <taxon>Bacillaceae</taxon>
        <taxon>Cytobacillus</taxon>
    </lineage>
</organism>
<dbReference type="AlphaFoldDB" id="O87555"/>
<proteinExistence type="predicted"/>
<protein>
    <recommendedName>
        <fullName evidence="2">Acetyltransferase (GNAT) family protein</fullName>
    </recommendedName>
</protein>
<evidence type="ECO:0000313" key="1">
    <source>
        <dbReference type="EMBL" id="AAC62414.1"/>
    </source>
</evidence>